<feature type="transmembrane region" description="Helical" evidence="14">
    <location>
        <begin position="91"/>
        <end position="113"/>
    </location>
</feature>
<keyword evidence="6 14" id="KW-0472">Membrane</keyword>
<dbReference type="PANTHER" id="PTHR24238:SF75">
    <property type="entry name" value="CHOLECYSTOKININ-LIKE RECEPTOR AT 17D1-RELATED"/>
    <property type="match status" value="1"/>
</dbReference>
<evidence type="ECO:0000256" key="1">
    <source>
        <dbReference type="ARBA" id="ARBA00004651"/>
    </source>
</evidence>
<evidence type="ECO:0000313" key="16">
    <source>
        <dbReference type="Proteomes" id="UP001162480"/>
    </source>
</evidence>
<dbReference type="GO" id="GO:0005886">
    <property type="term" value="C:plasma membrane"/>
    <property type="evidence" value="ECO:0007669"/>
    <property type="project" value="UniProtKB-SubCell"/>
</dbReference>
<keyword evidence="3 14" id="KW-0812">Transmembrane</keyword>
<evidence type="ECO:0000256" key="2">
    <source>
        <dbReference type="ARBA" id="ARBA00022475"/>
    </source>
</evidence>
<feature type="transmembrane region" description="Helical" evidence="14">
    <location>
        <begin position="133"/>
        <end position="153"/>
    </location>
</feature>
<name>A0AA36FCW4_OCTVU</name>
<evidence type="ECO:0000256" key="4">
    <source>
        <dbReference type="ARBA" id="ARBA00022989"/>
    </source>
</evidence>
<dbReference type="PRINTS" id="PR01822">
    <property type="entry name" value="CCYSTOKININR"/>
</dbReference>
<sequence length="214" mass="24679">MSVAYGKIVKNLWEGIRLEAQVEREARNGIENVEEEAETMMNKMAASSSSLSSSTKKNNVRQTTKSKERFDYNRAMRQSNSEKSRASKIRVIRMLFVIVLEFFVCWSPLYVVQTWIVFDEKGANDILSPTSHSFIQLLAYVSSCCNPITYCFMNNKFRQAFVSAFRCLHTVHPSLTRRETRSVSTFSGSTRTATSRILIYDKMHVNDQMVQKRI</sequence>
<evidence type="ECO:0000256" key="12">
    <source>
        <dbReference type="ARBA" id="ARBA00023288"/>
    </source>
</evidence>
<keyword evidence="5" id="KW-0297">G-protein coupled receptor</keyword>
<evidence type="ECO:0000256" key="7">
    <source>
        <dbReference type="ARBA" id="ARBA00023139"/>
    </source>
</evidence>
<gene>
    <name evidence="15" type="ORF">OCTVUL_1B015159</name>
</gene>
<proteinExistence type="predicted"/>
<evidence type="ECO:0000256" key="6">
    <source>
        <dbReference type="ARBA" id="ARBA00023136"/>
    </source>
</evidence>
<protein>
    <submittedName>
        <fullName evidence="15">Cholecystokinin receptor type A-like</fullName>
    </submittedName>
</protein>
<dbReference type="Gene3D" id="1.20.1070.10">
    <property type="entry name" value="Rhodopsin 7-helix transmembrane proteins"/>
    <property type="match status" value="1"/>
</dbReference>
<evidence type="ECO:0000256" key="3">
    <source>
        <dbReference type="ARBA" id="ARBA00022692"/>
    </source>
</evidence>
<reference evidence="15" key="1">
    <citation type="submission" date="2023-08" db="EMBL/GenBank/DDBJ databases">
        <authorList>
            <person name="Alioto T."/>
            <person name="Alioto T."/>
            <person name="Gomez Garrido J."/>
        </authorList>
    </citation>
    <scope>NUCLEOTIDE SEQUENCE</scope>
</reference>
<keyword evidence="8" id="KW-1015">Disulfide bond</keyword>
<keyword evidence="10" id="KW-0325">Glycoprotein</keyword>
<dbReference type="Pfam" id="PF00001">
    <property type="entry name" value="7tm_1"/>
    <property type="match status" value="1"/>
</dbReference>
<dbReference type="SUPFAM" id="SSF81321">
    <property type="entry name" value="Family A G protein-coupled receptor-like"/>
    <property type="match status" value="1"/>
</dbReference>
<evidence type="ECO:0000256" key="14">
    <source>
        <dbReference type="SAM" id="Phobius"/>
    </source>
</evidence>
<evidence type="ECO:0000256" key="10">
    <source>
        <dbReference type="ARBA" id="ARBA00023180"/>
    </source>
</evidence>
<comment type="subcellular location">
    <subcellularLocation>
        <location evidence="1">Cell membrane</location>
        <topology evidence="1">Multi-pass membrane protein</topology>
    </subcellularLocation>
</comment>
<keyword evidence="2" id="KW-1003">Cell membrane</keyword>
<evidence type="ECO:0000256" key="5">
    <source>
        <dbReference type="ARBA" id="ARBA00023040"/>
    </source>
</evidence>
<evidence type="ECO:0000256" key="8">
    <source>
        <dbReference type="ARBA" id="ARBA00023157"/>
    </source>
</evidence>
<dbReference type="PRINTS" id="PR00237">
    <property type="entry name" value="GPCRRHODOPSN"/>
</dbReference>
<organism evidence="15 16">
    <name type="scientific">Octopus vulgaris</name>
    <name type="common">Common octopus</name>
    <dbReference type="NCBI Taxonomy" id="6645"/>
    <lineage>
        <taxon>Eukaryota</taxon>
        <taxon>Metazoa</taxon>
        <taxon>Spiralia</taxon>
        <taxon>Lophotrochozoa</taxon>
        <taxon>Mollusca</taxon>
        <taxon>Cephalopoda</taxon>
        <taxon>Coleoidea</taxon>
        <taxon>Octopodiformes</taxon>
        <taxon>Octopoda</taxon>
        <taxon>Incirrata</taxon>
        <taxon>Octopodidae</taxon>
        <taxon>Octopus</taxon>
    </lineage>
</organism>
<keyword evidence="12" id="KW-0449">Lipoprotein</keyword>
<dbReference type="PANTHER" id="PTHR24238">
    <property type="entry name" value="G-PROTEIN COUPLED RECEPTOR"/>
    <property type="match status" value="1"/>
</dbReference>
<dbReference type="AlphaFoldDB" id="A0AA36FCW4"/>
<feature type="region of interest" description="Disordered" evidence="13">
    <location>
        <begin position="44"/>
        <end position="64"/>
    </location>
</feature>
<accession>A0AA36FCW4</accession>
<dbReference type="GO" id="GO:0008188">
    <property type="term" value="F:neuropeptide receptor activity"/>
    <property type="evidence" value="ECO:0007669"/>
    <property type="project" value="TreeGrafter"/>
</dbReference>
<evidence type="ECO:0000256" key="13">
    <source>
        <dbReference type="SAM" id="MobiDB-lite"/>
    </source>
</evidence>
<dbReference type="EMBL" id="OX597827">
    <property type="protein sequence ID" value="CAI9732937.1"/>
    <property type="molecule type" value="Genomic_DNA"/>
</dbReference>
<keyword evidence="16" id="KW-1185">Reference proteome</keyword>
<evidence type="ECO:0000313" key="15">
    <source>
        <dbReference type="EMBL" id="CAI9732937.1"/>
    </source>
</evidence>
<keyword evidence="9" id="KW-0675">Receptor</keyword>
<dbReference type="InterPro" id="IPR000276">
    <property type="entry name" value="GPCR_Rhodpsn"/>
</dbReference>
<dbReference type="Proteomes" id="UP001162480">
    <property type="component" value="Chromosome 14"/>
</dbReference>
<dbReference type="InterPro" id="IPR009126">
    <property type="entry name" value="Cholcskin_rcpt"/>
</dbReference>
<keyword evidence="7" id="KW-0564">Palmitate</keyword>
<keyword evidence="4 14" id="KW-1133">Transmembrane helix</keyword>
<keyword evidence="11" id="KW-0807">Transducer</keyword>
<evidence type="ECO:0000256" key="11">
    <source>
        <dbReference type="ARBA" id="ARBA00023224"/>
    </source>
</evidence>
<evidence type="ECO:0000256" key="9">
    <source>
        <dbReference type="ARBA" id="ARBA00023170"/>
    </source>
</evidence>